<protein>
    <submittedName>
        <fullName evidence="5">Histidine kinase</fullName>
    </submittedName>
</protein>
<dbReference type="SUPFAM" id="SSF47226">
    <property type="entry name" value="Histidine-containing phosphotransfer domain, HPT domain"/>
    <property type="match status" value="1"/>
</dbReference>
<keyword evidence="5" id="KW-0418">Kinase</keyword>
<keyword evidence="5" id="KW-0808">Transferase</keyword>
<dbReference type="GO" id="GO:0004672">
    <property type="term" value="F:protein kinase activity"/>
    <property type="evidence" value="ECO:0007669"/>
    <property type="project" value="UniProtKB-ARBA"/>
</dbReference>
<keyword evidence="1" id="KW-0902">Two-component regulatory system</keyword>
<dbReference type="GO" id="GO:0000160">
    <property type="term" value="P:phosphorelay signal transduction system"/>
    <property type="evidence" value="ECO:0007669"/>
    <property type="project" value="UniProtKB-KW"/>
</dbReference>
<dbReference type="Gene3D" id="1.20.120.160">
    <property type="entry name" value="HPT domain"/>
    <property type="match status" value="1"/>
</dbReference>
<dbReference type="EMBL" id="JRWP01000028">
    <property type="protein sequence ID" value="KGY08131.1"/>
    <property type="molecule type" value="Genomic_DNA"/>
</dbReference>
<dbReference type="PROSITE" id="PS50894">
    <property type="entry name" value="HPT"/>
    <property type="match status" value="1"/>
</dbReference>
<dbReference type="STRING" id="379097.SE23_18725"/>
<evidence type="ECO:0000256" key="2">
    <source>
        <dbReference type="PROSITE-ProRule" id="PRU00110"/>
    </source>
</evidence>
<dbReference type="AlphaFoldDB" id="A0A0A5HX86"/>
<sequence length="400" mass="44818">MERKWLKLGLVLSLLWLLALVGIGSSYRTVESSRLQVEELGYGIDSLRSSFIYDAPYRTKMVERQALDLQLIYALRLQIDAFYQKSWLMPDLNQLLFSTDRFIEQAQAYLDNELAVQKLANTIRQTRTQNTNSEALSNKYFQLSANVFEAMYLSEKANAEIFRHVDKIYQESTTLEPPQRQQLQKVLVDVSQVLSSYAQGSYLVDKLISHDVSNHISALEIDYRTLLRHHLIAAVGLTLLTMTGFLVLLFLAQSNPSSMSNIEIEESDPPVAKPVVSVTSSPKVVEAEPQINFDVMLSSLNGDVESVCMLLEVFVADHADDVNEITRLLTDSPEDAQRKAHSLKGVGGNLGAHKLREAAAKVETAIQQDVSQLSGLLDELNECLTIAIQEAKAFLKENHS</sequence>
<dbReference type="SMART" id="SM00073">
    <property type="entry name" value="HPT"/>
    <property type="match status" value="1"/>
</dbReference>
<feature type="transmembrane region" description="Helical" evidence="3">
    <location>
        <begin position="231"/>
        <end position="252"/>
    </location>
</feature>
<reference evidence="5 6" key="1">
    <citation type="submission" date="2014-10" db="EMBL/GenBank/DDBJ databases">
        <title>Genome sequencing of Vibrio sinaloensis T08.</title>
        <authorList>
            <person name="Chan K.-G."/>
            <person name="Mohamad N.I."/>
        </authorList>
    </citation>
    <scope>NUCLEOTIDE SEQUENCE [LARGE SCALE GENOMIC DNA]</scope>
    <source>
        <strain evidence="5 6">T08</strain>
    </source>
</reference>
<dbReference type="RefSeq" id="WP_038191553.1">
    <property type="nucleotide sequence ID" value="NZ_JRWP01000028.1"/>
</dbReference>
<proteinExistence type="predicted"/>
<keyword evidence="3" id="KW-0812">Transmembrane</keyword>
<evidence type="ECO:0000313" key="6">
    <source>
        <dbReference type="Proteomes" id="UP000030451"/>
    </source>
</evidence>
<accession>A0A0A5HX86</accession>
<keyword evidence="3" id="KW-0472">Membrane</keyword>
<feature type="domain" description="HPt" evidence="4">
    <location>
        <begin position="303"/>
        <end position="394"/>
    </location>
</feature>
<gene>
    <name evidence="5" type="ORF">NM06_13950</name>
</gene>
<dbReference type="CDD" id="cd00088">
    <property type="entry name" value="HPT"/>
    <property type="match status" value="1"/>
</dbReference>
<comment type="caution">
    <text evidence="5">The sequence shown here is derived from an EMBL/GenBank/DDBJ whole genome shotgun (WGS) entry which is preliminary data.</text>
</comment>
<evidence type="ECO:0000313" key="5">
    <source>
        <dbReference type="EMBL" id="KGY08131.1"/>
    </source>
</evidence>
<keyword evidence="2" id="KW-0597">Phosphoprotein</keyword>
<evidence type="ECO:0000256" key="1">
    <source>
        <dbReference type="ARBA" id="ARBA00023012"/>
    </source>
</evidence>
<dbReference type="OrthoDB" id="5913787at2"/>
<dbReference type="InterPro" id="IPR036641">
    <property type="entry name" value="HPT_dom_sf"/>
</dbReference>
<evidence type="ECO:0000259" key="4">
    <source>
        <dbReference type="PROSITE" id="PS50894"/>
    </source>
</evidence>
<name>A0A0A5HX86_PHOS4</name>
<keyword evidence="3" id="KW-1133">Transmembrane helix</keyword>
<evidence type="ECO:0000256" key="3">
    <source>
        <dbReference type="SAM" id="Phobius"/>
    </source>
</evidence>
<dbReference type="Proteomes" id="UP000030451">
    <property type="component" value="Unassembled WGS sequence"/>
</dbReference>
<organism evidence="5 6">
    <name type="scientific">Photobacterium sp. (strain ATCC 43367)</name>
    <dbReference type="NCBI Taxonomy" id="379097"/>
    <lineage>
        <taxon>Bacteria</taxon>
        <taxon>Pseudomonadati</taxon>
        <taxon>Pseudomonadota</taxon>
        <taxon>Gammaproteobacteria</taxon>
        <taxon>Vibrionales</taxon>
        <taxon>Vibrionaceae</taxon>
        <taxon>Vibrio</taxon>
        <taxon>Vibrio oreintalis group</taxon>
    </lineage>
</organism>
<dbReference type="InterPro" id="IPR008207">
    <property type="entry name" value="Sig_transdc_His_kin_Hpt_dom"/>
</dbReference>
<dbReference type="Pfam" id="PF01627">
    <property type="entry name" value="Hpt"/>
    <property type="match status" value="1"/>
</dbReference>
<feature type="modified residue" description="Phosphohistidine" evidence="2">
    <location>
        <position position="341"/>
    </location>
</feature>